<dbReference type="Pfam" id="PF25512">
    <property type="entry name" value="zf-CCCH_AtC3H23"/>
    <property type="match status" value="1"/>
</dbReference>
<evidence type="ECO:0000313" key="7">
    <source>
        <dbReference type="EMBL" id="KAE8656402.1"/>
    </source>
</evidence>
<dbReference type="InterPro" id="IPR057444">
    <property type="entry name" value="Znf-CCCH_AtC3H23-like"/>
</dbReference>
<dbReference type="PANTHER" id="PTHR14493">
    <property type="entry name" value="UNKEMPT FAMILY MEMBER"/>
    <property type="match status" value="1"/>
</dbReference>
<name>A0A6A2WDH4_HIBSY</name>
<evidence type="ECO:0000256" key="5">
    <source>
        <dbReference type="SAM" id="MobiDB-lite"/>
    </source>
</evidence>
<comment type="caution">
    <text evidence="7">The sequence shown here is derived from an EMBL/GenBank/DDBJ whole genome shotgun (WGS) entry which is preliminary data.</text>
</comment>
<evidence type="ECO:0000256" key="2">
    <source>
        <dbReference type="ARBA" id="ARBA00022771"/>
    </source>
</evidence>
<keyword evidence="3" id="KW-0862">Zinc</keyword>
<keyword evidence="2" id="KW-0863">Zinc-finger</keyword>
<evidence type="ECO:0000256" key="4">
    <source>
        <dbReference type="ARBA" id="ARBA00023125"/>
    </source>
</evidence>
<evidence type="ECO:0000256" key="3">
    <source>
        <dbReference type="ARBA" id="ARBA00022833"/>
    </source>
</evidence>
<dbReference type="GO" id="GO:0003677">
    <property type="term" value="F:DNA binding"/>
    <property type="evidence" value="ECO:0007669"/>
    <property type="project" value="UniProtKB-KW"/>
</dbReference>
<evidence type="ECO:0000256" key="1">
    <source>
        <dbReference type="ARBA" id="ARBA00022723"/>
    </source>
</evidence>
<dbReference type="AlphaFoldDB" id="A0A6A2WDH4"/>
<dbReference type="Proteomes" id="UP000436088">
    <property type="component" value="Unassembled WGS sequence"/>
</dbReference>
<sequence>MYEFKVRRCARGRSHDWTECPYAYPGEKAQRRDLRNFITLELLAPTFAKETVKEAIPVSSLTAFSSVGSTLLVILLVLPQQNPIGNGSGLGDLDHVWFSHAPPSEFGSSPTSILDSPPLSPSSESPATYPGLQMGSGSGFGSPRNLGKYDFRECNAFEEEPAMKRVESGRDLRARMDCKWDRDSVLLVVPPSTRLLQLSFNCNPGTCDEESGVWERLRARMYAKLSKENSLGRLQPTVPDIGWVSELVN</sequence>
<proteinExistence type="predicted"/>
<dbReference type="InterPro" id="IPR045234">
    <property type="entry name" value="Unkempt-like"/>
</dbReference>
<dbReference type="EMBL" id="VEPZ02001766">
    <property type="protein sequence ID" value="KAE8656402.1"/>
    <property type="molecule type" value="Genomic_DNA"/>
</dbReference>
<feature type="domain" description="AtC3H23-like CCCH zinc finger" evidence="6">
    <location>
        <begin position="1"/>
        <end position="31"/>
    </location>
</feature>
<dbReference type="PANTHER" id="PTHR14493:SF155">
    <property type="entry name" value="ZINC FINGER CCCH DOMAIN-CONTAINING PROTEIN 20"/>
    <property type="match status" value="1"/>
</dbReference>
<reference evidence="7" key="1">
    <citation type="submission" date="2019-09" db="EMBL/GenBank/DDBJ databases">
        <title>Draft genome information of white flower Hibiscus syriacus.</title>
        <authorList>
            <person name="Kim Y.-M."/>
        </authorList>
    </citation>
    <scope>NUCLEOTIDE SEQUENCE [LARGE SCALE GENOMIC DNA]</scope>
    <source>
        <strain evidence="7">YM2019G1</strain>
    </source>
</reference>
<keyword evidence="1" id="KW-0479">Metal-binding</keyword>
<dbReference type="GO" id="GO:0008270">
    <property type="term" value="F:zinc ion binding"/>
    <property type="evidence" value="ECO:0007669"/>
    <property type="project" value="UniProtKB-KW"/>
</dbReference>
<accession>A0A6A2WDH4</accession>
<protein>
    <recommendedName>
        <fullName evidence="6">AtC3H23-like CCCH zinc finger domain-containing protein</fullName>
    </recommendedName>
</protein>
<evidence type="ECO:0000313" key="8">
    <source>
        <dbReference type="Proteomes" id="UP000436088"/>
    </source>
</evidence>
<keyword evidence="8" id="KW-1185">Reference proteome</keyword>
<keyword evidence="4" id="KW-0238">DNA-binding</keyword>
<gene>
    <name evidence="7" type="ORF">F3Y22_tig00117001pilonHSYRG00021</name>
</gene>
<organism evidence="7 8">
    <name type="scientific">Hibiscus syriacus</name>
    <name type="common">Rose of Sharon</name>
    <dbReference type="NCBI Taxonomy" id="106335"/>
    <lineage>
        <taxon>Eukaryota</taxon>
        <taxon>Viridiplantae</taxon>
        <taxon>Streptophyta</taxon>
        <taxon>Embryophyta</taxon>
        <taxon>Tracheophyta</taxon>
        <taxon>Spermatophyta</taxon>
        <taxon>Magnoliopsida</taxon>
        <taxon>eudicotyledons</taxon>
        <taxon>Gunneridae</taxon>
        <taxon>Pentapetalae</taxon>
        <taxon>rosids</taxon>
        <taxon>malvids</taxon>
        <taxon>Malvales</taxon>
        <taxon>Malvaceae</taxon>
        <taxon>Malvoideae</taxon>
        <taxon>Hibiscus</taxon>
    </lineage>
</organism>
<evidence type="ECO:0000259" key="6">
    <source>
        <dbReference type="Pfam" id="PF25512"/>
    </source>
</evidence>
<feature type="region of interest" description="Disordered" evidence="5">
    <location>
        <begin position="108"/>
        <end position="137"/>
    </location>
</feature>
<feature type="compositionally biased region" description="Low complexity" evidence="5">
    <location>
        <begin position="108"/>
        <end position="126"/>
    </location>
</feature>